<keyword evidence="4" id="KW-0540">Nuclease</keyword>
<dbReference type="InterPro" id="IPR050951">
    <property type="entry name" value="Retrovirus_Pol_polyprotein"/>
</dbReference>
<dbReference type="InterPro" id="IPR021109">
    <property type="entry name" value="Peptidase_aspartic_dom_sf"/>
</dbReference>
<dbReference type="InterPro" id="IPR041373">
    <property type="entry name" value="RT_RNaseH"/>
</dbReference>
<gene>
    <name evidence="11" type="ORF">PPYR_14360</name>
</gene>
<keyword evidence="6" id="KW-0378">Hydrolase</keyword>
<dbReference type="FunFam" id="1.10.340.70:FF:000004">
    <property type="entry name" value="Retrovirus-related Pol polyprotein from transposon 297-like Protein"/>
    <property type="match status" value="1"/>
</dbReference>
<evidence type="ECO:0000259" key="8">
    <source>
        <dbReference type="PROSITE" id="PS50175"/>
    </source>
</evidence>
<dbReference type="InterPro" id="IPR036397">
    <property type="entry name" value="RNaseH_sf"/>
</dbReference>
<dbReference type="PANTHER" id="PTHR37984:SF7">
    <property type="entry name" value="INTEGRASE CATALYTIC DOMAIN-CONTAINING PROTEIN"/>
    <property type="match status" value="1"/>
</dbReference>
<dbReference type="SUPFAM" id="SSF50630">
    <property type="entry name" value="Acid proteases"/>
    <property type="match status" value="1"/>
</dbReference>
<feature type="domain" description="Peptidase A2" evidence="8">
    <location>
        <begin position="312"/>
        <end position="351"/>
    </location>
</feature>
<keyword evidence="12" id="KW-1185">Reference proteome</keyword>
<evidence type="ECO:0000256" key="7">
    <source>
        <dbReference type="ARBA" id="ARBA00022918"/>
    </source>
</evidence>
<dbReference type="Pfam" id="PF00078">
    <property type="entry name" value="RVT_1"/>
    <property type="match status" value="1"/>
</dbReference>
<sequence>MENFKPPSSLNLSEDVAENWKLFKQRFQIFLEATEYTKKSGSVQVAMLLNTIGDDGLQLFNTFNLSNEDRKDIGKVLQCFEDHCIPRKNQVFNRYKFFNRNQAEGESFDNFLTDLKKIAKICEFEKQEESLVRDKIILGIRDRGLQEALLREADINLEKASNLCRAAEVSKQQVKLMREGKGNELNINKLKIGHSKKGTNSGSSENGHNDNYQCKKCGKTHAIRACPAYGLKCNQCGRFNHFKVGCKQARATQVGRWRKADKKGVNELDFNNERDEPEQAWFTNELTVRSIKSGALSKSWTHAIMLDNRLSVDFKIDTGADINVLPYNYYKTYFSRFSLKETNSVLIAYGGTKIETFGIVKIPCKVSDSVETSISFVVAKVNAKPILGLSTAVDMNLVKRVNNVSNSLDNDNIFTKYKNVFLGLGKLPFNYKICLSENAVPTVKPARRYASCIKEKLQAALKTLEDQTIISKVTRPTDWVNDIIIVEKKNGSIRICLNPSQLNKVIKREHHVIPTMEELRTNLAGKKVFSVLDMKDGFHQIPLDDESSYLCTFATPFGRYKYNRLPFGLSSSPEIFQRELERIFGDLEGVQVYFDDLIIAAEDEVTHDKIFSKVMDKASQYNVKFNYSKIQYKVGKVMYLGLIFNEQGVRPDSKQLEAIAKMPNPVNKKELQRFLGLVNYFHSFIPKLSELTNSLRLLLRTNQDWQWTNRQQTAVDQIKLKLINITTLKHFNPKENIVIQTDASNHGIGCALLQNKRPVAFASRSLNNSEKNYSVLEKELLAIVFALNRFHQLVYGHNVLIETDHKPLISIFSKCIHKSTNRIQRLKLKVLKYQFTVKYLPGAQMVLADHLSRSFITENVNDDPDMSDIVHSLTLSEFLSIPDKNLMKIAEETKRDLTLTQVIENINQNWSKFNKKISSNSLLRFYKIREELYVNADILMCDQKIVVPISLQNYLLSLAHGKAHLGIVKCKQRLRKTYYWPSISQDIEHFVKKCRLCEHYQKSCNNEPLLQHEIPKYPFHKIGIDIAEYAKRNYLIVVDYLSKWLEILPLNNKTITEIVSRLFPVFATHGMPKQIICDNVPFNSSQFRTFCNTHNIQLQFSSLYYAKSNGLAERGVGIAKLIIKKCNNVNEINEALLDYRATPVAGVDYSPSQILMSRLLNTNLPIKQELLKPKVVYEDAYSKLSDRNVQIKLNYDKKASERPLFQKDQNVALQNPLTKLWEPAKIITPTTNPRSYMVQNQHNKLVIRNSKHIRTSPNALMYMSDNVNENVVSDDDVNPDLISESGNDIKSLEINNEPQQNVTRSGRHIQKPSYLNEFVK</sequence>
<dbReference type="GO" id="GO:0004190">
    <property type="term" value="F:aspartic-type endopeptidase activity"/>
    <property type="evidence" value="ECO:0007669"/>
    <property type="project" value="InterPro"/>
</dbReference>
<dbReference type="GO" id="GO:0042575">
    <property type="term" value="C:DNA polymerase complex"/>
    <property type="evidence" value="ECO:0007669"/>
    <property type="project" value="UniProtKB-ARBA"/>
</dbReference>
<dbReference type="PANTHER" id="PTHR37984">
    <property type="entry name" value="PROTEIN CBG26694"/>
    <property type="match status" value="1"/>
</dbReference>
<evidence type="ECO:0000256" key="2">
    <source>
        <dbReference type="ARBA" id="ARBA00022679"/>
    </source>
</evidence>
<comment type="caution">
    <text evidence="11">The sequence shown here is derived from an EMBL/GenBank/DDBJ whole genome shotgun (WGS) entry which is preliminary data.</text>
</comment>
<keyword evidence="7" id="KW-0695">RNA-directed DNA polymerase</keyword>
<evidence type="ECO:0000256" key="1">
    <source>
        <dbReference type="ARBA" id="ARBA00012493"/>
    </source>
</evidence>
<keyword evidence="2" id="KW-0808">Transferase</keyword>
<dbReference type="InterPro" id="IPR043128">
    <property type="entry name" value="Rev_trsase/Diguanyl_cyclase"/>
</dbReference>
<dbReference type="Pfam" id="PF17921">
    <property type="entry name" value="Integrase_H2C2"/>
    <property type="match status" value="1"/>
</dbReference>
<name>A0A5N4A528_PHOPY</name>
<proteinExistence type="predicted"/>
<dbReference type="InParanoid" id="A0A5N4A528"/>
<dbReference type="InterPro" id="IPR043502">
    <property type="entry name" value="DNA/RNA_pol_sf"/>
</dbReference>
<dbReference type="GO" id="GO:0003676">
    <property type="term" value="F:nucleic acid binding"/>
    <property type="evidence" value="ECO:0007669"/>
    <property type="project" value="InterPro"/>
</dbReference>
<dbReference type="PROSITE" id="PS50175">
    <property type="entry name" value="ASP_PROT_RETROV"/>
    <property type="match status" value="1"/>
</dbReference>
<feature type="domain" description="Reverse transcriptase" evidence="9">
    <location>
        <begin position="467"/>
        <end position="644"/>
    </location>
</feature>
<accession>A0A5N4A528</accession>
<evidence type="ECO:0000256" key="5">
    <source>
        <dbReference type="ARBA" id="ARBA00022759"/>
    </source>
</evidence>
<dbReference type="EMBL" id="VVIM01000010">
    <property type="protein sequence ID" value="KAB0792401.1"/>
    <property type="molecule type" value="Genomic_DNA"/>
</dbReference>
<evidence type="ECO:0000256" key="6">
    <source>
        <dbReference type="ARBA" id="ARBA00022801"/>
    </source>
</evidence>
<dbReference type="Proteomes" id="UP000327044">
    <property type="component" value="Unassembled WGS sequence"/>
</dbReference>
<dbReference type="Pfam" id="PF17917">
    <property type="entry name" value="RT_RNaseH"/>
    <property type="match status" value="1"/>
</dbReference>
<dbReference type="SUPFAM" id="SSF56672">
    <property type="entry name" value="DNA/RNA polymerases"/>
    <property type="match status" value="1"/>
</dbReference>
<evidence type="ECO:0000313" key="11">
    <source>
        <dbReference type="EMBL" id="KAB0792401.1"/>
    </source>
</evidence>
<dbReference type="Gene3D" id="3.30.70.270">
    <property type="match status" value="2"/>
</dbReference>
<dbReference type="InterPro" id="IPR041588">
    <property type="entry name" value="Integrase_H2C2"/>
</dbReference>
<evidence type="ECO:0000313" key="12">
    <source>
        <dbReference type="Proteomes" id="UP000327044"/>
    </source>
</evidence>
<dbReference type="Gene3D" id="3.10.10.10">
    <property type="entry name" value="HIV Type 1 Reverse Transcriptase, subunit A, domain 1"/>
    <property type="match status" value="1"/>
</dbReference>
<dbReference type="InterPro" id="IPR000477">
    <property type="entry name" value="RT_dom"/>
</dbReference>
<dbReference type="GO" id="GO:0015074">
    <property type="term" value="P:DNA integration"/>
    <property type="evidence" value="ECO:0007669"/>
    <property type="project" value="InterPro"/>
</dbReference>
<evidence type="ECO:0000259" key="9">
    <source>
        <dbReference type="PROSITE" id="PS50878"/>
    </source>
</evidence>
<keyword evidence="5" id="KW-0255">Endonuclease</keyword>
<keyword evidence="3" id="KW-0548">Nucleotidyltransferase</keyword>
<dbReference type="Gene3D" id="3.30.420.10">
    <property type="entry name" value="Ribonuclease H-like superfamily/Ribonuclease H"/>
    <property type="match status" value="1"/>
</dbReference>
<dbReference type="FunFam" id="3.30.420.10:FF:000063">
    <property type="entry name" value="Retrovirus-related Pol polyprotein from transposon 297-like Protein"/>
    <property type="match status" value="1"/>
</dbReference>
<feature type="domain" description="Integrase catalytic" evidence="10">
    <location>
        <begin position="1014"/>
        <end position="1181"/>
    </location>
</feature>
<dbReference type="InterPro" id="IPR001584">
    <property type="entry name" value="Integrase_cat-core"/>
</dbReference>
<dbReference type="GO" id="GO:0006508">
    <property type="term" value="P:proteolysis"/>
    <property type="evidence" value="ECO:0007669"/>
    <property type="project" value="InterPro"/>
</dbReference>
<dbReference type="EC" id="2.7.7.49" evidence="1"/>
<dbReference type="PROSITE" id="PS50994">
    <property type="entry name" value="INTEGRASE"/>
    <property type="match status" value="1"/>
</dbReference>
<dbReference type="CDD" id="cd01647">
    <property type="entry name" value="RT_LTR"/>
    <property type="match status" value="1"/>
</dbReference>
<evidence type="ECO:0000259" key="10">
    <source>
        <dbReference type="PROSITE" id="PS50994"/>
    </source>
</evidence>
<evidence type="ECO:0000256" key="4">
    <source>
        <dbReference type="ARBA" id="ARBA00022722"/>
    </source>
</evidence>
<dbReference type="GO" id="GO:0003964">
    <property type="term" value="F:RNA-directed DNA polymerase activity"/>
    <property type="evidence" value="ECO:0007669"/>
    <property type="project" value="UniProtKB-EC"/>
</dbReference>
<evidence type="ECO:0000256" key="3">
    <source>
        <dbReference type="ARBA" id="ARBA00022695"/>
    </source>
</evidence>
<reference evidence="11 12" key="1">
    <citation type="journal article" date="2018" name="Elife">
        <title>Firefly genomes illuminate parallel origins of bioluminescence in beetles.</title>
        <authorList>
            <person name="Fallon T.R."/>
            <person name="Lower S.E."/>
            <person name="Chang C.H."/>
            <person name="Bessho-Uehara M."/>
            <person name="Martin G.J."/>
            <person name="Bewick A.J."/>
            <person name="Behringer M."/>
            <person name="Debat H.J."/>
            <person name="Wong I."/>
            <person name="Day J.C."/>
            <person name="Suvorov A."/>
            <person name="Silva C.J."/>
            <person name="Stanger-Hall K.F."/>
            <person name="Hall D.W."/>
            <person name="Schmitz R.J."/>
            <person name="Nelson D.R."/>
            <person name="Lewis S.M."/>
            <person name="Shigenobu S."/>
            <person name="Bybee S.M."/>
            <person name="Larracuente A.M."/>
            <person name="Oba Y."/>
            <person name="Weng J.K."/>
        </authorList>
    </citation>
    <scope>NUCLEOTIDE SEQUENCE [LARGE SCALE GENOMIC DNA]</scope>
    <source>
        <strain evidence="11">1611_PpyrPB1</strain>
        <tissue evidence="11">Whole body</tissue>
    </source>
</reference>
<protein>
    <recommendedName>
        <fullName evidence="1">RNA-directed DNA polymerase</fullName>
        <ecNumber evidence="1">2.7.7.49</ecNumber>
    </recommendedName>
</protein>
<dbReference type="CDD" id="cd09274">
    <property type="entry name" value="RNase_HI_RT_Ty3"/>
    <property type="match status" value="1"/>
</dbReference>
<dbReference type="InterPro" id="IPR001995">
    <property type="entry name" value="Peptidase_A2_cat"/>
</dbReference>
<dbReference type="FunFam" id="3.30.70.270:FF:000026">
    <property type="entry name" value="Transposon Ty3-G Gag-Pol polyprotein"/>
    <property type="match status" value="1"/>
</dbReference>
<dbReference type="InterPro" id="IPR012337">
    <property type="entry name" value="RNaseH-like_sf"/>
</dbReference>
<dbReference type="CDD" id="cd05481">
    <property type="entry name" value="retropepsin_like_LTR_1"/>
    <property type="match status" value="1"/>
</dbReference>
<dbReference type="Gene3D" id="1.10.340.70">
    <property type="match status" value="1"/>
</dbReference>
<organism evidence="11 12">
    <name type="scientific">Photinus pyralis</name>
    <name type="common">Common eastern firefly</name>
    <name type="synonym">Lampyris pyralis</name>
    <dbReference type="NCBI Taxonomy" id="7054"/>
    <lineage>
        <taxon>Eukaryota</taxon>
        <taxon>Metazoa</taxon>
        <taxon>Ecdysozoa</taxon>
        <taxon>Arthropoda</taxon>
        <taxon>Hexapoda</taxon>
        <taxon>Insecta</taxon>
        <taxon>Pterygota</taxon>
        <taxon>Neoptera</taxon>
        <taxon>Endopterygota</taxon>
        <taxon>Coleoptera</taxon>
        <taxon>Polyphaga</taxon>
        <taxon>Elateriformia</taxon>
        <taxon>Elateroidea</taxon>
        <taxon>Lampyridae</taxon>
        <taxon>Lampyrinae</taxon>
        <taxon>Photinus</taxon>
    </lineage>
</organism>
<dbReference type="PROSITE" id="PS50878">
    <property type="entry name" value="RT_POL"/>
    <property type="match status" value="1"/>
</dbReference>
<dbReference type="SUPFAM" id="SSF53098">
    <property type="entry name" value="Ribonuclease H-like"/>
    <property type="match status" value="1"/>
</dbReference>